<name>A0A518IE50_9PLAN</name>
<evidence type="ECO:0000313" key="2">
    <source>
        <dbReference type="EMBL" id="QDV51337.1"/>
    </source>
</evidence>
<accession>A0A518IE50</accession>
<organism evidence="2 3">
    <name type="scientific">Gimesia fumaroli</name>
    <dbReference type="NCBI Taxonomy" id="2527976"/>
    <lineage>
        <taxon>Bacteria</taxon>
        <taxon>Pseudomonadati</taxon>
        <taxon>Planctomycetota</taxon>
        <taxon>Planctomycetia</taxon>
        <taxon>Planctomycetales</taxon>
        <taxon>Planctomycetaceae</taxon>
        <taxon>Gimesia</taxon>
    </lineage>
</organism>
<evidence type="ECO:0000313" key="3">
    <source>
        <dbReference type="Proteomes" id="UP000318313"/>
    </source>
</evidence>
<dbReference type="EMBL" id="CP037452">
    <property type="protein sequence ID" value="QDV51337.1"/>
    <property type="molecule type" value="Genomic_DNA"/>
</dbReference>
<sequence>MVTEPIETATPDTENSELGLVPVSENAKTGLVPKSDQIQYIDIDSVKPSPENDILYKPVDPEDPEIIKLSKSIWCDGVLNPIIYTADGFIESGHRRHCAARLAGLVEIPAILSEIRRGDDIEAFTARLAEHNRQRKKSFDEEVREELARQNPADAYQSLIEQRQKSSCGIEAFQIEGRKERSGISDAKTPFLNAVLDVIRERRAYLPLSVRQIHYALLNDPPLKHAKKPDSVYQNDKQSYKSLTDLVARARLEDSISMKAIADPTRPVSCWQTFDGPQSFVESQLKHFMDGYWRDLMQSQPDHVEILAEKNTIQSIVNRVAMKYCIPTVTGRGYCSLTPRYEMAERYRRSGKGKLIILIVSDFDPDGEEIAQSFARSMRDDFGIYKIHPIKVALTDEQVDEYYLQPNMEAKRSSAQYKKFVKKYGKNVFEVEALQPEQLEAILKEAIDNVIDTDLFNRELEQEEKDANKIFAFKKVVNKSMMGKTNLVN</sequence>
<protein>
    <submittedName>
        <fullName evidence="2">ParB-like nuclease domain protein</fullName>
    </submittedName>
</protein>
<reference evidence="2 3" key="1">
    <citation type="submission" date="2019-03" db="EMBL/GenBank/DDBJ databases">
        <title>Deep-cultivation of Planctomycetes and their phenomic and genomic characterization uncovers novel biology.</title>
        <authorList>
            <person name="Wiegand S."/>
            <person name="Jogler M."/>
            <person name="Boedeker C."/>
            <person name="Pinto D."/>
            <person name="Vollmers J."/>
            <person name="Rivas-Marin E."/>
            <person name="Kohn T."/>
            <person name="Peeters S.H."/>
            <person name="Heuer A."/>
            <person name="Rast P."/>
            <person name="Oberbeckmann S."/>
            <person name="Bunk B."/>
            <person name="Jeske O."/>
            <person name="Meyerdierks A."/>
            <person name="Storesund J.E."/>
            <person name="Kallscheuer N."/>
            <person name="Luecker S."/>
            <person name="Lage O.M."/>
            <person name="Pohl T."/>
            <person name="Merkel B.J."/>
            <person name="Hornburger P."/>
            <person name="Mueller R.-W."/>
            <person name="Bruemmer F."/>
            <person name="Labrenz M."/>
            <person name="Spormann A.M."/>
            <person name="Op den Camp H."/>
            <person name="Overmann J."/>
            <person name="Amann R."/>
            <person name="Jetten M.S.M."/>
            <person name="Mascher T."/>
            <person name="Medema M.H."/>
            <person name="Devos D.P."/>
            <person name="Kaster A.-K."/>
            <person name="Ovreas L."/>
            <person name="Rohde M."/>
            <person name="Galperin M.Y."/>
            <person name="Jogler C."/>
        </authorList>
    </citation>
    <scope>NUCLEOTIDE SEQUENCE [LARGE SCALE GENOMIC DNA]</scope>
    <source>
        <strain evidence="2 3">Enr17</strain>
    </source>
</reference>
<keyword evidence="3" id="KW-1185">Reference proteome</keyword>
<dbReference type="Gene3D" id="3.90.1530.10">
    <property type="entry name" value="Conserved hypothetical protein from pyrococcus furiosus pfu- 392566-001, ParB domain"/>
    <property type="match status" value="1"/>
</dbReference>
<dbReference type="SUPFAM" id="SSF110849">
    <property type="entry name" value="ParB/Sulfiredoxin"/>
    <property type="match status" value="1"/>
</dbReference>
<proteinExistence type="predicted"/>
<dbReference type="SMART" id="SM00470">
    <property type="entry name" value="ParB"/>
    <property type="match status" value="1"/>
</dbReference>
<dbReference type="AlphaFoldDB" id="A0A518IE50"/>
<dbReference type="KEGG" id="gfm:Enr17x_33930"/>
<dbReference type="RefSeq" id="WP_198000612.1">
    <property type="nucleotide sequence ID" value="NZ_CP037452.1"/>
</dbReference>
<feature type="domain" description="ParB-like N-terminal" evidence="1">
    <location>
        <begin position="39"/>
        <end position="130"/>
    </location>
</feature>
<dbReference type="InterPro" id="IPR003115">
    <property type="entry name" value="ParB_N"/>
</dbReference>
<dbReference type="InterPro" id="IPR036086">
    <property type="entry name" value="ParB/Sulfiredoxin_sf"/>
</dbReference>
<gene>
    <name evidence="2" type="ORF">Enr17x_33930</name>
</gene>
<dbReference type="Proteomes" id="UP000318313">
    <property type="component" value="Chromosome"/>
</dbReference>
<evidence type="ECO:0000259" key="1">
    <source>
        <dbReference type="SMART" id="SM00470"/>
    </source>
</evidence>